<dbReference type="AlphaFoldDB" id="A0A9Q1ESE2"/>
<evidence type="ECO:0000313" key="3">
    <source>
        <dbReference type="Proteomes" id="UP001152622"/>
    </source>
</evidence>
<dbReference type="EMBL" id="JAINUF010000013">
    <property type="protein sequence ID" value="KAJ8344183.1"/>
    <property type="molecule type" value="Genomic_DNA"/>
</dbReference>
<gene>
    <name evidence="2" type="ORF">SKAU_G00315120</name>
</gene>
<proteinExistence type="predicted"/>
<organism evidence="2 3">
    <name type="scientific">Synaphobranchus kaupii</name>
    <name type="common">Kaup's arrowtooth eel</name>
    <dbReference type="NCBI Taxonomy" id="118154"/>
    <lineage>
        <taxon>Eukaryota</taxon>
        <taxon>Metazoa</taxon>
        <taxon>Chordata</taxon>
        <taxon>Craniata</taxon>
        <taxon>Vertebrata</taxon>
        <taxon>Euteleostomi</taxon>
        <taxon>Actinopterygii</taxon>
        <taxon>Neopterygii</taxon>
        <taxon>Teleostei</taxon>
        <taxon>Anguilliformes</taxon>
        <taxon>Synaphobranchidae</taxon>
        <taxon>Synaphobranchus</taxon>
    </lineage>
</organism>
<dbReference type="GO" id="GO:0008017">
    <property type="term" value="F:microtubule binding"/>
    <property type="evidence" value="ECO:0007669"/>
    <property type="project" value="InterPro"/>
</dbReference>
<dbReference type="InterPro" id="IPR043188">
    <property type="entry name" value="DCDC1"/>
</dbReference>
<evidence type="ECO:0000313" key="2">
    <source>
        <dbReference type="EMBL" id="KAJ8344183.1"/>
    </source>
</evidence>
<comment type="caution">
    <text evidence="2">The sequence shown here is derived from an EMBL/GenBank/DDBJ whole genome shotgun (WGS) entry which is preliminary data.</text>
</comment>
<dbReference type="SUPFAM" id="SSF89837">
    <property type="entry name" value="Doublecortin (DC)"/>
    <property type="match status" value="1"/>
</dbReference>
<dbReference type="Pfam" id="PF24478">
    <property type="entry name" value="DCX2_DCDC1"/>
    <property type="match status" value="1"/>
</dbReference>
<protein>
    <recommendedName>
        <fullName evidence="1">DCDC1 second doublecortin-like domain-containing protein</fullName>
    </recommendedName>
</protein>
<keyword evidence="3" id="KW-1185">Reference proteome</keyword>
<dbReference type="OrthoDB" id="9999986at2759"/>
<evidence type="ECO:0000259" key="1">
    <source>
        <dbReference type="Pfam" id="PF24478"/>
    </source>
</evidence>
<name>A0A9Q1ESE2_SYNKA</name>
<accession>A0A9Q1ESE2</accession>
<reference evidence="2" key="1">
    <citation type="journal article" date="2023" name="Science">
        <title>Genome structures resolve the early diversification of teleost fishes.</title>
        <authorList>
            <person name="Parey E."/>
            <person name="Louis A."/>
            <person name="Montfort J."/>
            <person name="Bouchez O."/>
            <person name="Roques C."/>
            <person name="Iampietro C."/>
            <person name="Lluch J."/>
            <person name="Castinel A."/>
            <person name="Donnadieu C."/>
            <person name="Desvignes T."/>
            <person name="Floi Bucao C."/>
            <person name="Jouanno E."/>
            <person name="Wen M."/>
            <person name="Mejri S."/>
            <person name="Dirks R."/>
            <person name="Jansen H."/>
            <person name="Henkel C."/>
            <person name="Chen W.J."/>
            <person name="Zahm M."/>
            <person name="Cabau C."/>
            <person name="Klopp C."/>
            <person name="Thompson A.W."/>
            <person name="Robinson-Rechavi M."/>
            <person name="Braasch I."/>
            <person name="Lecointre G."/>
            <person name="Bobe J."/>
            <person name="Postlethwait J.H."/>
            <person name="Berthelot C."/>
            <person name="Roest Crollius H."/>
            <person name="Guiguen Y."/>
        </authorList>
    </citation>
    <scope>NUCLEOTIDE SEQUENCE</scope>
    <source>
        <strain evidence="2">WJC10195</strain>
    </source>
</reference>
<dbReference type="Proteomes" id="UP001152622">
    <property type="component" value="Chromosome 13"/>
</dbReference>
<dbReference type="GO" id="GO:0030496">
    <property type="term" value="C:midbody"/>
    <property type="evidence" value="ECO:0007669"/>
    <property type="project" value="TreeGrafter"/>
</dbReference>
<dbReference type="GO" id="GO:0035556">
    <property type="term" value="P:intracellular signal transduction"/>
    <property type="evidence" value="ECO:0007669"/>
    <property type="project" value="InterPro"/>
</dbReference>
<dbReference type="GO" id="GO:1902412">
    <property type="term" value="P:regulation of mitotic cytokinesis"/>
    <property type="evidence" value="ECO:0007669"/>
    <property type="project" value="InterPro"/>
</dbReference>
<feature type="domain" description="DCDC1 second doublecortin-like" evidence="1">
    <location>
        <begin position="59"/>
        <end position="163"/>
    </location>
</feature>
<dbReference type="PANTHER" id="PTHR46302">
    <property type="entry name" value="DOUBLECORTIN DOMAIN-CONTAINING PROTEIN 1"/>
    <property type="match status" value="1"/>
</dbReference>
<dbReference type="InterPro" id="IPR056415">
    <property type="entry name" value="DCX2_DCDC1"/>
</dbReference>
<dbReference type="PANTHER" id="PTHR46302:SF3">
    <property type="entry name" value="DOUBLECORTIN DOMAIN-CONTAINING PROTEIN 1"/>
    <property type="match status" value="1"/>
</dbReference>
<dbReference type="InterPro" id="IPR036572">
    <property type="entry name" value="Doublecortin_dom_sf"/>
</dbReference>
<sequence length="214" mass="23175">MGLECDLEARRGDGRFEFPSQILTSPFLPAHLSLSKEASWTVSGVALHASPGRGSTRPVLSRRLRGLSAAAPALRVLVFRNGAGSEGCEVAAAAGLVEQFLDLCTQKLQLTSTAKLLYDWEGNRVQDIGLVPPLDGCLQSSATPLRGPVWVSRGEWFSPAGAKVYIRGTVGALRGKLRPAVEYLAQNKKVSAILTYPKVRTESVPDVEWLTWNF</sequence>